<protein>
    <submittedName>
        <fullName evidence="1">Uncharacterized protein</fullName>
    </submittedName>
</protein>
<reference evidence="1" key="1">
    <citation type="journal article" date="2020" name="mSystems">
        <title>Genome- and Community-Level Interaction Insights into Carbon Utilization and Element Cycling Functions of Hydrothermarchaeota in Hydrothermal Sediment.</title>
        <authorList>
            <person name="Zhou Z."/>
            <person name="Liu Y."/>
            <person name="Xu W."/>
            <person name="Pan J."/>
            <person name="Luo Z.H."/>
            <person name="Li M."/>
        </authorList>
    </citation>
    <scope>NUCLEOTIDE SEQUENCE [LARGE SCALE GENOMIC DNA]</scope>
    <source>
        <strain evidence="1">HyVt-102</strain>
    </source>
</reference>
<organism evidence="1">
    <name type="scientific">candidate division WOR-3 bacterium</name>
    <dbReference type="NCBI Taxonomy" id="2052148"/>
    <lineage>
        <taxon>Bacteria</taxon>
        <taxon>Bacteria division WOR-3</taxon>
    </lineage>
</organism>
<evidence type="ECO:0000313" key="1">
    <source>
        <dbReference type="EMBL" id="HDI83078.1"/>
    </source>
</evidence>
<proteinExistence type="predicted"/>
<dbReference type="EMBL" id="DQWE01000227">
    <property type="protein sequence ID" value="HDI83078.1"/>
    <property type="molecule type" value="Genomic_DNA"/>
</dbReference>
<accession>A0A7C0VDK1</accession>
<sequence length="122" mass="14363">MKKHLLIITASDDTPIVDEWLQERNEPLDIIYILNEEIPEEVSSWMLYTGFLGEKPTEDVVNAIKEEMRIRGEERLVMLKERFSVIKEVQVTSESVENVIEENKGKYPEIFIAKRKNIEEVR</sequence>
<gene>
    <name evidence="1" type="ORF">ENF18_04725</name>
</gene>
<dbReference type="AlphaFoldDB" id="A0A7C0VDK1"/>
<name>A0A7C0VDK1_UNCW3</name>
<comment type="caution">
    <text evidence="1">The sequence shown here is derived from an EMBL/GenBank/DDBJ whole genome shotgun (WGS) entry which is preliminary data.</text>
</comment>
<dbReference type="Proteomes" id="UP000885847">
    <property type="component" value="Unassembled WGS sequence"/>
</dbReference>